<protein>
    <submittedName>
        <fullName evidence="2">Uncharacterized protein</fullName>
    </submittedName>
</protein>
<keyword evidence="3" id="KW-1185">Reference proteome</keyword>
<dbReference type="EMBL" id="NPDZ01000001">
    <property type="protein sequence ID" value="PJZ74762.1"/>
    <property type="molecule type" value="Genomic_DNA"/>
</dbReference>
<sequence>MYYSKIVALRSETRDNSFLSDSYWKGYEVYSNPFHALHIKEIRRRIECFPFRKLKKVLLFLDKAIGVEISEGITVRFSTRYKEYLSW</sequence>
<evidence type="ECO:0000313" key="2">
    <source>
        <dbReference type="EMBL" id="PJZ74762.1"/>
    </source>
</evidence>
<accession>A0A2M9ZRS3</accession>
<dbReference type="AlphaFoldDB" id="A0A2M9ZRS3"/>
<dbReference type="Proteomes" id="UP000231990">
    <property type="component" value="Unassembled WGS sequence"/>
</dbReference>
<dbReference type="Proteomes" id="UP000231962">
    <property type="component" value="Unassembled WGS sequence"/>
</dbReference>
<evidence type="ECO:0000313" key="1">
    <source>
        <dbReference type="EMBL" id="PJZ71229.1"/>
    </source>
</evidence>
<name>A0A2M9ZRS3_9LEPT</name>
<organism evidence="2 4">
    <name type="scientific">Leptospira perolatii</name>
    <dbReference type="NCBI Taxonomy" id="2023191"/>
    <lineage>
        <taxon>Bacteria</taxon>
        <taxon>Pseudomonadati</taxon>
        <taxon>Spirochaetota</taxon>
        <taxon>Spirochaetia</taxon>
        <taxon>Leptospirales</taxon>
        <taxon>Leptospiraceae</taxon>
        <taxon>Leptospira</taxon>
    </lineage>
</organism>
<evidence type="ECO:0000313" key="3">
    <source>
        <dbReference type="Proteomes" id="UP000231962"/>
    </source>
</evidence>
<gene>
    <name evidence="1" type="ORF">CH360_01575</name>
    <name evidence="2" type="ORF">CH373_01575</name>
</gene>
<reference evidence="3 4" key="1">
    <citation type="submission" date="2017-07" db="EMBL/GenBank/DDBJ databases">
        <title>Leptospira spp. isolated from tropical soils.</title>
        <authorList>
            <person name="Thibeaux R."/>
            <person name="Iraola G."/>
            <person name="Ferres I."/>
            <person name="Bierque E."/>
            <person name="Girault D."/>
            <person name="Soupe-Gilbert M.-E."/>
            <person name="Picardeau M."/>
            <person name="Goarant C."/>
        </authorList>
    </citation>
    <scope>NUCLEOTIDE SEQUENCE [LARGE SCALE GENOMIC DNA]</scope>
    <source>
        <strain evidence="2 4">FH1-B-B1</strain>
        <strain evidence="1 3">FH1-B-C1</strain>
    </source>
</reference>
<proteinExistence type="predicted"/>
<evidence type="ECO:0000313" key="4">
    <source>
        <dbReference type="Proteomes" id="UP000231990"/>
    </source>
</evidence>
<comment type="caution">
    <text evidence="2">The sequence shown here is derived from an EMBL/GenBank/DDBJ whole genome shotgun (WGS) entry which is preliminary data.</text>
</comment>
<dbReference type="EMBL" id="NPDY01000001">
    <property type="protein sequence ID" value="PJZ71229.1"/>
    <property type="molecule type" value="Genomic_DNA"/>
</dbReference>